<organism evidence="11 12">
    <name type="scientific">Psilocybe cyanescens</name>
    <dbReference type="NCBI Taxonomy" id="93625"/>
    <lineage>
        <taxon>Eukaryota</taxon>
        <taxon>Fungi</taxon>
        <taxon>Dikarya</taxon>
        <taxon>Basidiomycota</taxon>
        <taxon>Agaricomycotina</taxon>
        <taxon>Agaricomycetes</taxon>
        <taxon>Agaricomycetidae</taxon>
        <taxon>Agaricales</taxon>
        <taxon>Agaricineae</taxon>
        <taxon>Strophariaceae</taxon>
        <taxon>Psilocybe</taxon>
    </lineage>
</organism>
<evidence type="ECO:0000256" key="6">
    <source>
        <dbReference type="ARBA" id="ARBA00022824"/>
    </source>
</evidence>
<keyword evidence="8 10" id="KW-0472">Membrane</keyword>
<dbReference type="InterPro" id="IPR005599">
    <property type="entry name" value="GPI_mannosylTrfase"/>
</dbReference>
<keyword evidence="4" id="KW-0808">Transferase</keyword>
<dbReference type="STRING" id="93625.A0A409WI34"/>
<dbReference type="Proteomes" id="UP000283269">
    <property type="component" value="Unassembled WGS sequence"/>
</dbReference>
<feature type="transmembrane region" description="Helical" evidence="10">
    <location>
        <begin position="163"/>
        <end position="186"/>
    </location>
</feature>
<dbReference type="GO" id="GO:0005789">
    <property type="term" value="C:endoplasmic reticulum membrane"/>
    <property type="evidence" value="ECO:0007669"/>
    <property type="project" value="UniProtKB-SubCell"/>
</dbReference>
<comment type="caution">
    <text evidence="11">The sequence shown here is derived from an EMBL/GenBank/DDBJ whole genome shotgun (WGS) entry which is preliminary data.</text>
</comment>
<comment type="caution">
    <text evidence="10">Lacks conserved residue(s) required for the propagation of feature annotation.</text>
</comment>
<evidence type="ECO:0000313" key="12">
    <source>
        <dbReference type="Proteomes" id="UP000283269"/>
    </source>
</evidence>
<feature type="transmembrane region" description="Helical" evidence="10">
    <location>
        <begin position="252"/>
        <end position="275"/>
    </location>
</feature>
<sequence>MYESTCLAIAIRVIIALFTRTFFQPDEYFQSLEPAHNLVFGYGHLTWEWMAPQPIRSIVYPAINVPIYWLLKILLPKVLHGSLAACTDIYVGEIARRTLGADYVTTARFVSLASLFHAMALSRSLSNSLETSLSTIAFSYYPWDASSKLSPQVMFHRPRLRKMILFSALACIIRPTNAVIWTFLFFNLFWAIRKHRRIVLAIGKDVAFLGITSLVLLFTLDSLYYGNPTFTPFNFLKTNLSAVSLFYGANPWHFYLTQALPILCTTALPFTLHGIWSTLAARSSRDYSTKTIISTVAWAITVYSFAGHKEWRFIHPILPLLHVFAAKSLVDISFHSHRSKKDTSHLKAVVYRRFQLPNIPGRYLTFLLLTIPVSLYIILFYCSGPIEVMSYLRKLPKSELNNDTIGFLMPCHSTPGQSHLHRKDLAERRMWQLGCEPPLNHQDLSTYRDQTDVFFDSPHDYLLTYFPNKVNPTFPPSPFPSSIPGRPAPVPSFSQASNKLIYPWRHEWPRYVVLFGELLRQEGIRTLLENRGYSEVWKAGREWEGEGQRKGAVRVWKWRSP</sequence>
<comment type="similarity">
    <text evidence="2">Belongs to the glycosyltransferase 22 family. PIGB subfamily.</text>
</comment>
<feature type="transmembrane region" description="Helical" evidence="10">
    <location>
        <begin position="363"/>
        <end position="381"/>
    </location>
</feature>
<keyword evidence="7 10" id="KW-1133">Transmembrane helix</keyword>
<dbReference type="InParanoid" id="A0A409WI34"/>
<evidence type="ECO:0000256" key="8">
    <source>
        <dbReference type="ARBA" id="ARBA00023136"/>
    </source>
</evidence>
<evidence type="ECO:0000313" key="11">
    <source>
        <dbReference type="EMBL" id="PPQ78174.1"/>
    </source>
</evidence>
<evidence type="ECO:0000256" key="10">
    <source>
        <dbReference type="RuleBase" id="RU363075"/>
    </source>
</evidence>
<dbReference type="EMBL" id="NHYD01003425">
    <property type="protein sequence ID" value="PPQ78174.1"/>
    <property type="molecule type" value="Genomic_DNA"/>
</dbReference>
<keyword evidence="12" id="KW-1185">Reference proteome</keyword>
<dbReference type="OrthoDB" id="416834at2759"/>
<dbReference type="AlphaFoldDB" id="A0A409WI34"/>
<evidence type="ECO:0000256" key="7">
    <source>
        <dbReference type="ARBA" id="ARBA00022989"/>
    </source>
</evidence>
<evidence type="ECO:0000256" key="9">
    <source>
        <dbReference type="ARBA" id="ARBA00024708"/>
    </source>
</evidence>
<comment type="subcellular location">
    <subcellularLocation>
        <location evidence="1 10">Endoplasmic reticulum membrane</location>
        <topology evidence="1 10">Multi-pass membrane protein</topology>
    </subcellularLocation>
</comment>
<keyword evidence="6 10" id="KW-0256">Endoplasmic reticulum</keyword>
<evidence type="ECO:0000256" key="3">
    <source>
        <dbReference type="ARBA" id="ARBA00022676"/>
    </source>
</evidence>
<reference evidence="11 12" key="1">
    <citation type="journal article" date="2018" name="Evol. Lett.">
        <title>Horizontal gene cluster transfer increased hallucinogenic mushroom diversity.</title>
        <authorList>
            <person name="Reynolds H.T."/>
            <person name="Vijayakumar V."/>
            <person name="Gluck-Thaler E."/>
            <person name="Korotkin H.B."/>
            <person name="Matheny P.B."/>
            <person name="Slot J.C."/>
        </authorList>
    </citation>
    <scope>NUCLEOTIDE SEQUENCE [LARGE SCALE GENOMIC DNA]</scope>
    <source>
        <strain evidence="11 12">2631</strain>
    </source>
</reference>
<protein>
    <recommendedName>
        <fullName evidence="10">Mannosyltransferase</fullName>
        <ecNumber evidence="10">2.4.1.-</ecNumber>
    </recommendedName>
</protein>
<dbReference type="GO" id="GO:0000026">
    <property type="term" value="F:alpha-1,2-mannosyltransferase activity"/>
    <property type="evidence" value="ECO:0007669"/>
    <property type="project" value="TreeGrafter"/>
</dbReference>
<feature type="transmembrane region" description="Helical" evidence="10">
    <location>
        <begin position="198"/>
        <end position="220"/>
    </location>
</feature>
<accession>A0A409WI34</accession>
<comment type="function">
    <text evidence="9">Mannosyltransferase involved in glycosylphosphatidylinositol-anchor biosynthesis. Transfers the third mannose to Man2-GlcN-acyl-PI during GPI precursor assembly.</text>
</comment>
<gene>
    <name evidence="11" type="ORF">CVT25_015507</name>
</gene>
<dbReference type="PANTHER" id="PTHR22760">
    <property type="entry name" value="GLYCOSYLTRANSFERASE"/>
    <property type="match status" value="1"/>
</dbReference>
<name>A0A409WI34_PSICY</name>
<evidence type="ECO:0000256" key="5">
    <source>
        <dbReference type="ARBA" id="ARBA00022692"/>
    </source>
</evidence>
<evidence type="ECO:0000256" key="2">
    <source>
        <dbReference type="ARBA" id="ARBA00006065"/>
    </source>
</evidence>
<keyword evidence="5 10" id="KW-0812">Transmembrane</keyword>
<dbReference type="GO" id="GO:0006506">
    <property type="term" value="P:GPI anchor biosynthetic process"/>
    <property type="evidence" value="ECO:0007669"/>
    <property type="project" value="TreeGrafter"/>
</dbReference>
<dbReference type="FunCoup" id="A0A409WI34">
    <property type="interactions" value="545"/>
</dbReference>
<keyword evidence="3 10" id="KW-0328">Glycosyltransferase</keyword>
<evidence type="ECO:0000256" key="4">
    <source>
        <dbReference type="ARBA" id="ARBA00022679"/>
    </source>
</evidence>
<dbReference type="EC" id="2.4.1.-" evidence="10"/>
<dbReference type="PANTHER" id="PTHR22760:SF4">
    <property type="entry name" value="GPI MANNOSYLTRANSFERASE 3"/>
    <property type="match status" value="1"/>
</dbReference>
<proteinExistence type="inferred from homology"/>
<evidence type="ECO:0000256" key="1">
    <source>
        <dbReference type="ARBA" id="ARBA00004477"/>
    </source>
</evidence>
<dbReference type="Pfam" id="PF03901">
    <property type="entry name" value="Glyco_transf_22"/>
    <property type="match status" value="1"/>
</dbReference>